<keyword evidence="1" id="KW-0186">Copper</keyword>
<dbReference type="PANTHER" id="PTHR10638:SF20">
    <property type="entry name" value="AMINE OXIDASE"/>
    <property type="match status" value="1"/>
</dbReference>
<keyword evidence="1" id="KW-0801">TPQ</keyword>
<dbReference type="GO" id="GO:0048038">
    <property type="term" value="F:quinone binding"/>
    <property type="evidence" value="ECO:0007669"/>
    <property type="project" value="InterPro"/>
</dbReference>
<dbReference type="EMBL" id="JAIWYP010000003">
    <property type="protein sequence ID" value="KAH3859144.1"/>
    <property type="molecule type" value="Genomic_DNA"/>
</dbReference>
<keyword evidence="1" id="KW-0479">Metal-binding</keyword>
<name>A0A9D4LJS7_DREPO</name>
<evidence type="ECO:0000313" key="4">
    <source>
        <dbReference type="Proteomes" id="UP000828390"/>
    </source>
</evidence>
<dbReference type="PANTHER" id="PTHR10638">
    <property type="entry name" value="COPPER AMINE OXIDASE"/>
    <property type="match status" value="1"/>
</dbReference>
<sequence>MKGDFSTLLNGEGIVNEDIVNWVTVGFVHVPSSEDMPMTTAVETGFVLKPFNFFDTTEVYDMPQVYSGNDGDVQHPPEFTPCLENK</sequence>
<dbReference type="GO" id="GO:0005886">
    <property type="term" value="C:plasma membrane"/>
    <property type="evidence" value="ECO:0007669"/>
    <property type="project" value="TreeGrafter"/>
</dbReference>
<comment type="PTM">
    <text evidence="1">Topaquinone (TPQ) is generated by copper-dependent autoxidation of a specific tyrosyl residue.</text>
</comment>
<protein>
    <recommendedName>
        <fullName evidence="1">Amine oxidase</fullName>
        <ecNumber evidence="1">1.4.3.-</ecNumber>
    </recommendedName>
</protein>
<dbReference type="InterPro" id="IPR036460">
    <property type="entry name" value="Cu_amine_oxidase_C_sf"/>
</dbReference>
<keyword evidence="4" id="KW-1185">Reference proteome</keyword>
<accession>A0A9D4LJS7</accession>
<gene>
    <name evidence="3" type="ORF">DPMN_101860</name>
</gene>
<proteinExistence type="inferred from homology"/>
<dbReference type="InterPro" id="IPR000269">
    <property type="entry name" value="Cu_amine_oxidase"/>
</dbReference>
<dbReference type="SUPFAM" id="SSF49998">
    <property type="entry name" value="Amine oxidase catalytic domain"/>
    <property type="match status" value="1"/>
</dbReference>
<dbReference type="AlphaFoldDB" id="A0A9D4LJS7"/>
<organism evidence="3 4">
    <name type="scientific">Dreissena polymorpha</name>
    <name type="common">Zebra mussel</name>
    <name type="synonym">Mytilus polymorpha</name>
    <dbReference type="NCBI Taxonomy" id="45954"/>
    <lineage>
        <taxon>Eukaryota</taxon>
        <taxon>Metazoa</taxon>
        <taxon>Spiralia</taxon>
        <taxon>Lophotrochozoa</taxon>
        <taxon>Mollusca</taxon>
        <taxon>Bivalvia</taxon>
        <taxon>Autobranchia</taxon>
        <taxon>Heteroconchia</taxon>
        <taxon>Euheterodonta</taxon>
        <taxon>Imparidentia</taxon>
        <taxon>Neoheterodontei</taxon>
        <taxon>Myida</taxon>
        <taxon>Dreissenoidea</taxon>
        <taxon>Dreissenidae</taxon>
        <taxon>Dreissena</taxon>
    </lineage>
</organism>
<dbReference type="GO" id="GO:0005507">
    <property type="term" value="F:copper ion binding"/>
    <property type="evidence" value="ECO:0007669"/>
    <property type="project" value="InterPro"/>
</dbReference>
<reference evidence="3" key="2">
    <citation type="submission" date="2020-11" db="EMBL/GenBank/DDBJ databases">
        <authorList>
            <person name="McCartney M.A."/>
            <person name="Auch B."/>
            <person name="Kono T."/>
            <person name="Mallez S."/>
            <person name="Becker A."/>
            <person name="Gohl D.M."/>
            <person name="Silverstein K.A.T."/>
            <person name="Koren S."/>
            <person name="Bechman K.B."/>
            <person name="Herman A."/>
            <person name="Abrahante J.E."/>
            <person name="Garbe J."/>
        </authorList>
    </citation>
    <scope>NUCLEOTIDE SEQUENCE</scope>
    <source>
        <strain evidence="3">Duluth1</strain>
        <tissue evidence="3">Whole animal</tissue>
    </source>
</reference>
<comment type="caution">
    <text evidence="3">The sequence shown here is derived from an EMBL/GenBank/DDBJ whole genome shotgun (WGS) entry which is preliminary data.</text>
</comment>
<evidence type="ECO:0000259" key="2">
    <source>
        <dbReference type="Pfam" id="PF01179"/>
    </source>
</evidence>
<comment type="similarity">
    <text evidence="1">Belongs to the copper/topaquinone oxidase family.</text>
</comment>
<evidence type="ECO:0000313" key="3">
    <source>
        <dbReference type="EMBL" id="KAH3859144.1"/>
    </source>
</evidence>
<keyword evidence="1" id="KW-0560">Oxidoreductase</keyword>
<reference evidence="3" key="1">
    <citation type="journal article" date="2019" name="bioRxiv">
        <title>The Genome of the Zebra Mussel, Dreissena polymorpha: A Resource for Invasive Species Research.</title>
        <authorList>
            <person name="McCartney M.A."/>
            <person name="Auch B."/>
            <person name="Kono T."/>
            <person name="Mallez S."/>
            <person name="Zhang Y."/>
            <person name="Obille A."/>
            <person name="Becker A."/>
            <person name="Abrahante J.E."/>
            <person name="Garbe J."/>
            <person name="Badalamenti J.P."/>
            <person name="Herman A."/>
            <person name="Mangelson H."/>
            <person name="Liachko I."/>
            <person name="Sullivan S."/>
            <person name="Sone E.D."/>
            <person name="Koren S."/>
            <person name="Silverstein K.A.T."/>
            <person name="Beckman K.B."/>
            <person name="Gohl D.M."/>
        </authorList>
    </citation>
    <scope>NUCLEOTIDE SEQUENCE</scope>
    <source>
        <strain evidence="3">Duluth1</strain>
        <tissue evidence="3">Whole animal</tissue>
    </source>
</reference>
<comment type="cofactor">
    <cofactor evidence="1">
        <name>Cu cation</name>
        <dbReference type="ChEBI" id="CHEBI:23378"/>
    </cofactor>
    <text evidence="1">Contains 1 topaquinone per subunit.</text>
</comment>
<evidence type="ECO:0000256" key="1">
    <source>
        <dbReference type="RuleBase" id="RU000672"/>
    </source>
</evidence>
<dbReference type="Gene3D" id="2.70.98.20">
    <property type="entry name" value="Copper amine oxidase, catalytic domain"/>
    <property type="match status" value="1"/>
</dbReference>
<dbReference type="Pfam" id="PF01179">
    <property type="entry name" value="Cu_amine_oxid"/>
    <property type="match status" value="1"/>
</dbReference>
<feature type="domain" description="Copper amine oxidase catalytic" evidence="2">
    <location>
        <begin position="4"/>
        <end position="57"/>
    </location>
</feature>
<dbReference type="GO" id="GO:0009308">
    <property type="term" value="P:amine metabolic process"/>
    <property type="evidence" value="ECO:0007669"/>
    <property type="project" value="UniProtKB-UniRule"/>
</dbReference>
<dbReference type="InterPro" id="IPR015798">
    <property type="entry name" value="Cu_amine_oxidase_C"/>
</dbReference>
<dbReference type="GO" id="GO:0008131">
    <property type="term" value="F:primary methylamine oxidase activity"/>
    <property type="evidence" value="ECO:0007669"/>
    <property type="project" value="InterPro"/>
</dbReference>
<dbReference type="EC" id="1.4.3.-" evidence="1"/>
<dbReference type="InterPro" id="IPR049947">
    <property type="entry name" value="Cu_Am_Ox_Cu-bd"/>
</dbReference>
<dbReference type="Proteomes" id="UP000828390">
    <property type="component" value="Unassembled WGS sequence"/>
</dbReference>
<dbReference type="PROSITE" id="PS01165">
    <property type="entry name" value="COPPER_AMINE_OXID_2"/>
    <property type="match status" value="1"/>
</dbReference>